<dbReference type="InterPro" id="IPR013216">
    <property type="entry name" value="Methyltransf_11"/>
</dbReference>
<organism evidence="8 9">
    <name type="scientific">Sphaerisporangium flaviroseum</name>
    <dbReference type="NCBI Taxonomy" id="509199"/>
    <lineage>
        <taxon>Bacteria</taxon>
        <taxon>Bacillati</taxon>
        <taxon>Actinomycetota</taxon>
        <taxon>Actinomycetes</taxon>
        <taxon>Streptosporangiales</taxon>
        <taxon>Streptosporangiaceae</taxon>
        <taxon>Sphaerisporangium</taxon>
    </lineage>
</organism>
<feature type="domain" description="Carrier" evidence="7">
    <location>
        <begin position="2187"/>
        <end position="2261"/>
    </location>
</feature>
<feature type="domain" description="Carrier" evidence="7">
    <location>
        <begin position="6846"/>
        <end position="6920"/>
    </location>
</feature>
<feature type="domain" description="Carrier" evidence="7">
    <location>
        <begin position="3659"/>
        <end position="3734"/>
    </location>
</feature>
<dbReference type="InterPro" id="IPR029058">
    <property type="entry name" value="AB_hydrolase_fold"/>
</dbReference>
<dbReference type="Gene3D" id="3.30.559.30">
    <property type="entry name" value="Nonribosomal peptide synthetase, condensation domain"/>
    <property type="match status" value="7"/>
</dbReference>
<evidence type="ECO:0000256" key="2">
    <source>
        <dbReference type="ARBA" id="ARBA00022450"/>
    </source>
</evidence>
<dbReference type="PANTHER" id="PTHR45527">
    <property type="entry name" value="NONRIBOSOMAL PEPTIDE SYNTHETASE"/>
    <property type="match status" value="1"/>
</dbReference>
<dbReference type="InterPro" id="IPR025110">
    <property type="entry name" value="AMP-bd_C"/>
</dbReference>
<sequence>MAYWGRRLAPLPQETVLPVDFPYPSQASADRETGSRVLTGTAPEMSLLAAYVALLHRYGGSGDITVGYDGSPVRVELSGDTAFGEVVRRVTRACEEARAHRVPLSHLVAELRPEPTRGGAAFFNTGFAHGGTPAETAGPLDVVLEVTAGEVRVTYRTDLFEAATAERLLGHYTTLLADGLTRPEAPIAELELLGARERRRILVEWNDTGHSVEPLTWPEMFAEQVRRRPDAVALVFEDTRLTYAELDERANRLAHLLIARGAGPERVVALALPRSAELIVAEVAVLKSGAAYLPLDTDYPADRIAYMLGDAAPACLVTTAGTADAIPACDGMEPVVLDAPETVRELAARPGHDPAEADRGPLTIRNAAYVIYTSGSTGRPKGVVLTHAGVAKLVATQSERFGVGPDSRVLQFASPGFDVAFWDLCLGLLSGGRLVVVPAERRVPGAPLADYANANGVTFMILPPALLAAMPDDVRLPPATLLAGTERVSPELVGRYARGRMMFNAYGPTEATTNSTLGLCDPDTPPGAIVPIGGPDPGTRAYVLDARLEPVPAGVAGELYLGGAGLARGYLGRPDLTAERFVACPFGAPGERLYRTGDLVRWKSDGRLEFLGRVDSQVKIRGFRIEPGEVESVLRGHPAVDQVAVLVREDRPGDRRLAAYVVPSLVAEAGREETEQVGEWKDLHELLYSAAGSEDFRENFAGWNSMYDGLPIPVADMREWRDATVAGIEALQPRRVLEIGAGSGLILSRVAPGCETYWATDVSEEAVRALRVQAGAVPELEGRVELRAQPAHDVTGLPENFFDTIVLNSVAQYFPSAEYLARVLRAAATLLAPGGHLFVGDVRNLRLLRCLRAAVETRRGADPEDKQALRTAVERSVLWEGELLLDPDFFAALEDFEADVHVKRGATHNELTRYRYDVVLRKRASAEAAPAPHDAQEVHWSEIGGLGELDARLAEGPARLRVTGVPNARLAEDLAALRDIEDGSRPAAPENGADPELLHSLGARHGYRVAVTWNGHADDGGLDVVFGETPPGGLYRPAGIFPHANRPAPFRDVAALMRTLRSHAAEWLPEYMVPSAIVPLHRLPVTPSGKLDGAALPAPDYAGLSSGRAPRGAREELLCSLYAEVLNLPSVSAEDDFFAFGGDSIVAIQLLIRARAAGLRLTSRDVFRHRTVAALAQVAVEQADAGDGEDGLPLVRLSQAELAEVLGEDPVTVEDVLPLSPLQEGFFFHSLLDGSAGDAYVVQQVIELTGPVDGAALRRAARSLLDRHAPLRACFRPRPDGRPVQIVAGGLDLPWHEVDLTGRDAGERPALVDAVAAGERARRFDLARPPLVRCAFVRLGGDRSLLMLTFHHIVADGWSLPVLHRELMASYGAGAGAAALPEVTPYRRYLRRLSVADRDAARTAWRTALDGLDEPTRLVGTPADGAPLRPEQVRVELPERATARLAARARENGVTLGTMVQGAWGLLLGRLTGRHDVVFGTTVSGRDAEVDGIESMVGLFINTLPTRFRWDPAATLAGLLGRLQDEQARLLDHQHLGLSELQRLAGLAGAGELFDTLVVFENYPAGTGLADPSGTVRITGHEFNDAVHYPLALIVKPGRRLDLRLKYHAQRLDGEAVRRVADRLTRILLAMADDPGRSAARVDLLSEEEAARARMRGEDRELPGTTLAAAIQSQVARTPGATAVVHDGESLTYEELDVRAEALARWLRARGSGRGRIVAVAVPRSADLMVALLGVLKSGAAYLPIDMDYPADRIAYMLADSGASTVVTTTATLPRLPGVDGLSPLVLDAPSGPADLPAAGPVRADAPSGPAGLSAGPVRADARPDDAAYLIYTSGSTGRPKGVLVTHRAIVNRLAWMQGEYGLRADDRVLQKTPSGFDVSVWEFFWALCEGAAVVLAAPDGHRDPAYLAALIREQRVTTMHFVPSMLDAFLGAEEITGDPSWAASLRRVLSSGEALPGSAAARWRALTGVPLHNLYGPTEAAVDVTYHRYDGAPDATVPIGRPVWNTGLRVLDSCLRHVPAGVPGELYLTGVQLARGYHARPALTAERFVADPYGGPGERMYRTGDLVRRREDGTVEYLGRTDRQVKLRGNRIEPGEIEAALAGRAPVAQAAVSVHGAALVAYVVPAPGARRPLDVAALRADLAGVLPASMVPEAYVELDALPLTPSGKLDRNALPAPQAVRVPARAPRGERERVLTEIFAAVLRLDEAGVDDDFFMLGGDSISSIGVSSRARRAGLGLSPRDVFEHRTPARLAAAATVTVAAEPRDPGSGFELTDEEREHVRRLGGGAVADIWPLAPLQEGLFFHSTYDAGGLDVYTVHESFDLAAGVDAGRLRAATRALLARNPSLRAGFTSEGLRRPVQFIVRDPEPPLEEADLTGLPAAEQDERLRELMDAERTRRFDLARPLLFRMLLIRLGEGRGDRLVIGRHLLLWDGWSAWLFLGQLFALYETGGDERGLPHPGSYRDYLTWLEAQDAGVATRAWRSALSGLEEPTLLAAGDRSLEPVIPESLDAVLPTGLGERSREAARRNGLTLNTVLTTAWGLVLAGATGRTDVVFGTTVAGRPSEVPDVENVIGMFLNTVPARIAFDPAEPVLDLLRRVQDERLALMPYEYLGLGVVQSESGHRQLFDTLFVLRDGDTEQRLAELSRRHGATAVANVDATHYPLNLIVTPGERIRVTLAYRPDVIAGTRARDLLDRFTLLLDRLTGDLRAPAGRLDPLLPAERAALERERAQSRVPAIRDTIADLLAARSARTPDATALVFGGQSVTYADLDARVNRMARSLLAHGAAPEKIVALALPRSIDMVVALFAVLRTGAAYLPLELDHPDDRLRMTLADARPALLLTTTAVSGRLEGGVPDVPRLRLDDPALIRELAGFSGEPVTEADRPRFSLEHPAYVIYTSGSTGRPKGVVTPYRGLTNMLLNHQKEIFAPAVASAGGRRLRIAHTVSFAFDMSWEELLWLVEGHEVHVCDEELRRDAEALVAYCETHRVDVVNVTPTYAHLLLEEGLLDGHRPPLVLLGGEAVPETVWSRLRDTEGTYGYNLYGPTEYTINTLGGGTDDSPTPTVGRPIRGTRGHIMDAWLRPVPDGVPGELYIAGVGLARGYLGRPGLTAERFVADPYGGPGERMYRTGDLVRRRADGNLDFLGRTDDQVKIRGHRVELGEIETVLAQHPEVAQAAVIARDDPSAPGARRLVGYVVPAELTAEERESAERERIGEWQEIYSDEYEQIGTAVFAEDFAGWDSSYDGRPIPVEHMREWREQTVARIRELRPRRILEIGVGSGLLLSRLAPEAEAYWATDLAAPVIRKIGQDLRRDPELAAKVELRHLPAHVTDGLPTGYFDTIVINSVVQYFPSAGHLTEVIQGAMRLLVPGGAMFVGDVRNQRLARAFHTAVQLTRAGEDAGPEELAAAVDRSLALEKELLVDPDYFSTLGLGVDLRTKRGHHHNELARYRYDAILYHGEPDVRLGDEPVLEWAEVAAPDGDPASRRGDLAAGSGGGPGSVDGLARRLRERRPERLGIVGVPDARAAGERGATITEGVEPEALHALAAEEGYRLLTTWSREPGRYDAVFVRGGFRVTSGLHLPGGGTPPYASTPTAARGAGGLVRRLREDLRRRLPDYMVPAALVTLDRLPMNDNGKLDIRALPDAEPATRSAGGREPRTPQEEVLCRLFAEVLGLPKVGAEDAFFDLGGHSLLATRLISRARTELGAELAIRDLFEAPTPALLAGRAQAGRPARTAVEPADRPERVPVSPAQRRLWLAERLSGGDAYHFPLVFRLRGPLDTVALRQALRDVAGRHEALRTVFPEHEGEPYQLITAEADPPFTVEDCPEGELDARIATAVGRPFDLGAEPPLRAEVFRVAADDHVVAIVLHHITTDEWSDRPFLADLATAYRARRDGGAPGWAPLPVQYADYTLWQNRLLGEPADPRSEGARQLEFWTGALAGLPEEIPLPLDRPRPAEPSGRGGMVRRELPAGTARALRAMCGETGTSMFMLLQAAVAALLHRMGAGTDIPLGAPIAGRTDGALDDLVGFFVNTLVLRADLSGDPTFTELLARVRDADLAAFEHQDLPFERVVEAVNPPRVPGRNPLFQVMLGYHYRPGGDPDVLDLPTQWWPTRLETAKFDLDFTFVDHAGEDRVTLLLEYAADLADPGTARALAERTVTLLGRLAAAPDEPVSRIPVLTGAELEASLGAWNDTARPVERRTVPELFAEAARTRSGQVALVANGRRLTFGELSAEVARIARLLLCRGVGAESVVGLALPRAEMVPAILGVLAAGAAYLPLDPGYPAERLEFMLADASPVCVLTTTALAPRLPAGRAETILLDLVPNPSEPQEHPGDGRPATTGAGLPDRPPVCDDAPVARGLDAGLPGRPWNRSDDVPAVRALPSGAAYVIYTSGSTGRPKGVVGTHRGLSNLFGSHREDLIDPARRAAGRETLRAVHAASFSFDGSWEPLLWLLAGHELHVADENTMTDPAALLDYLADERIDFVDLTPTYLQELVHHGFLDPGRHRPGLIAVGGEATPAPLWDRLRALPGTVVHDLYGPTECAVDAYGWHGAGADRPEPWAAPLANTRAHVLDHALRPVPAGVAGELYLAGEGLARGYLGRPGPTAERFVADPFGKPGSRMYRTGDLARRRADGTLTFLGRADDQVKLRGFRIELGEIEAVLRAHPDVAQAAVTIREDHPGVRRLVAYVVASPGRAIGPAALRAHVAAALPEHMVPAAFARLPALPRSISGKLDRHALPAPDPAAPTPGRRPRDAREEILCELFAAVLGAERVGADDDFFALGGHSLLAMRLVSRIRSALGAEVTLRAVFEAPTAARLAERLREGGHGTPAPAPVARPEFPPLSFAQQRLWVLHRLEGPGAAYTIPMAWRLSGPLDHSALDAAVRDLAVRHESLRTVFPERDGLAYQRILDPGQVRITTRVEQVTEEELPRRLAEAARLGFEIDREPPLRAWVFQLAPEEHVLLLVVHHIAGDEWSDRPLWRDLTAAYQARRDGRAPGWAPLPLHYADYTLWHRDMLGDAGDPSSPQARGLAFWRETLAGLPEELALPADRPRPTESSHRGGAVGLSLGPELEQGLRRLARSQGVSMFMVAQAAVAALLHRLGAGDDIPLGAPISGRTDENLEDLVGFFVNSLVLRTDLSGTPTFGELLTRVRETDLAAYEHQDLPFERVVEAINPARSLARHPLFQVMVVYLTGQGGAPGFPGLTARHEPVGQETAKFDLSFDFIEQGDDSGIQGWIEYSSDLFDRDTVEGIARRLVRLLEQVVADPGLPVNRIEVLDPSERRLVVERWNDTARAVEATTLPELFRAQAARTPDALALVFGDRRLTYAELDIQVERAARALAGMGAGPERTVAVALPRSVDLVVALLAVHRTGAAYLPLDPGYPPERVAFMLQDARPVCVLREGLPDGPPGEPPSAYDPRHPAYVIYTSGSTGRPKGVVVPHEGIVNRLLWMQEEYGLTAGDRVLQKTPSSFDVSVWEFFWPLITGAALVVARPEGHRDPAYLAGLIRDEQVTTVHFVPSMLRAFLEDPAAARCTGLRRVMCSGEALPAGLAARFHSVLPAELHNLYGPTEASVDVTAIRVPPGASVVPIGRPVWNTRVYVLDDALRPVPPGAGGELYLAGAQLARGYLDRPGLTGERFVADPYGAPGTRMYRTGDLARWNRDGTLEFLGRADDQVKVRGFRIELGEIEAVLARHETVAHATVAAHDQRLVAYVVPAPGREAPGPASLRDLARAALPEYMVPSAFVAVGALPLTPSGKLDRKALPAYDFAAEVTGTRPRDPREQLLCELFAGVLGLERVGVEDDFFTLGGDSIVAMQLAGRARSAGLAITPRDVFRHKTAAALAAAAGALEAAGDPASSAEPLTLTEDERAEVAGAGEVWPLTPLQAGLLFHASFDSGAEGPDVYTVQVSYDIDGPLDAARLRAAGQALLDRHDNLRAGFRYLSSGRPVAVVPRTAALPWRQVDLSELDEEAREQRWTRHLAGERRRFTPAEPPLLRMTLARMGPGRHRLAISHQHLLLDGWSMPLLMRELSELYGRGTGLPARPAPYREFLAWLARQDADASAAAWAEALHGLEEPTHLAHADPNRAPLVPETHTTRLTRETTEALTALARSRGLTLNTLVQGAWSILLSRLTGRDDVVFGATVSGRPPELDGAETMIGLFINTVPVRVRLRHDEPLSAFLDRLQDEQSRLIAHQHAGLAAIQRRAGLGELFDTLVVFESYPGAEGPADGLRTAVLDHQDSTHYPFTWAVEPADRLTLTAEFRPDLFDRATAERMAGSMVRIFEAMTADAGRLVGRVDVLTPADRHAVLTAWNHTIPAVAPGTPATIPALFEAQAAAAPDAVAVVSDQVTWTFAELNERANRLARLLVEHGAGPERIVALSLPRSADFLPAMLAVLKSGAAYLPLDADLPTERVLGMLADARPLLILTGAGHTLPGSGIPMLRLDAPETGGRLAAQPGDDLTTAPDPRHPAYVIYTSGSTGMPKGVVVCHGSVVNLFHSHRRTLHDLAKRVTGRRHLRVGHAWSFSFDASWQPQLWLLDGHALHILDDETRRDPELTAKAIREQRLDFIEVTPSFLAQMAGTGLFEDGECPLAVVGVGGEAVPDSLWSELAALRSTEAFNLYGPTEATVDALAARVGDSASPVIGRPVAGTRSYVLDAALRPVPPGVTGELYLAGAGLARGYLGRPALSAERFVADPYGHLYGEAGARMYRTGDLARWNAAGQLEYGGRADHQVKIRGFRVEPAEIEAVLDRHESVAQVVVVAREDRPPIKQLVAYVVPDIGSPDPGALRAHAAASLPEYMVPAAVVILDELPLLPNGKLDRGALPAPDFTAGAGGREPAGEVERTLCALFAEVLGLPVAGADDDFFGLGGDSIVAMHLVSRARAAGLGITPRQVFQHRAVAALATVAVALDPGSRDRAHDDGTGTVPLTPIMHAMRERGGPIQGYHQAALLQTPATLDEPGLRTVLQAVVDRHDMLRARLERTPGGDGGESWALRVPAPGSVDVTSMLVRVDTAGAGETALRAAIARHAHQARARLDPDAGDMVRAVWFDAGRGRPGRLLLLIHHLVVDGVSWRVLLPDLAAAWRDVTAGGPVELAPAGLSFRRWSHLLGERAADPAREDELPLWTSILSGADPLPVARALDPERDVVATTRYLSQALPAGLTAPLLGRVPAAFGATVNDVLLTALALAVADWRARRTDGGSGGTSVLVDLEGHGREEELAGDADLSRTVGWFTSVVPVRLDPGPVDLADALAGGPDLDRALTRVKEHLAALPAAGIGHGLLRHLNPVTGPELARLGEAQIEFNYMGRFARPEAADWSYAPEDDAADLDADPDMPMSHLLTVNALTEDRPGGPELVAHWSFASTVLSEEAVRDLAGTWFRALRALVRRAEALNK</sequence>
<dbReference type="InterPro" id="IPR009081">
    <property type="entry name" value="PP-bd_ACP"/>
</dbReference>
<dbReference type="SUPFAM" id="SSF47336">
    <property type="entry name" value="ACP-like"/>
    <property type="match status" value="6"/>
</dbReference>
<dbReference type="Gene3D" id="1.10.1200.10">
    <property type="entry name" value="ACP-like"/>
    <property type="match status" value="4"/>
</dbReference>
<feature type="domain" description="Carrier" evidence="7">
    <location>
        <begin position="5784"/>
        <end position="5858"/>
    </location>
</feature>
<comment type="caution">
    <text evidence="8">The sequence shown here is derived from an EMBL/GenBank/DDBJ whole genome shotgun (WGS) entry which is preliminary data.</text>
</comment>
<dbReference type="InterPro" id="IPR042099">
    <property type="entry name" value="ANL_N_sf"/>
</dbReference>
<dbReference type="SUPFAM" id="SSF53335">
    <property type="entry name" value="S-adenosyl-L-methionine-dependent methyltransferases"/>
    <property type="match status" value="2"/>
</dbReference>
<comment type="cofactor">
    <cofactor evidence="1">
        <name>pantetheine 4'-phosphate</name>
        <dbReference type="ChEBI" id="CHEBI:47942"/>
    </cofactor>
</comment>
<dbReference type="CDD" id="cd02440">
    <property type="entry name" value="AdoMet_MTases"/>
    <property type="match status" value="2"/>
</dbReference>
<feature type="domain" description="Carrier" evidence="7">
    <location>
        <begin position="4757"/>
        <end position="4832"/>
    </location>
</feature>
<dbReference type="NCBIfam" id="TIGR01720">
    <property type="entry name" value="NRPS-para261"/>
    <property type="match status" value="1"/>
</dbReference>
<keyword evidence="5" id="KW-0045">Antibiotic biosynthesis</keyword>
<keyword evidence="9" id="KW-1185">Reference proteome</keyword>
<dbReference type="PROSITE" id="PS00012">
    <property type="entry name" value="PHOSPHOPANTETHEINE"/>
    <property type="match status" value="5"/>
</dbReference>
<dbReference type="CDD" id="cd17646">
    <property type="entry name" value="A_NRPS_AB3403-like"/>
    <property type="match status" value="2"/>
</dbReference>
<dbReference type="NCBIfam" id="TIGR01733">
    <property type="entry name" value="AA-adenyl-dom"/>
    <property type="match status" value="6"/>
</dbReference>
<dbReference type="Gene3D" id="3.40.50.12780">
    <property type="entry name" value="N-terminal domain of ligase-like"/>
    <property type="match status" value="1"/>
</dbReference>
<dbReference type="InterPro" id="IPR020845">
    <property type="entry name" value="AMP-binding_CS"/>
</dbReference>
<dbReference type="InterPro" id="IPR000873">
    <property type="entry name" value="AMP-dep_synth/lig_dom"/>
</dbReference>
<dbReference type="InterPro" id="IPR029063">
    <property type="entry name" value="SAM-dependent_MTases_sf"/>
</dbReference>
<dbReference type="Gene3D" id="3.30.559.10">
    <property type="entry name" value="Chloramphenicol acetyltransferase-like domain"/>
    <property type="match status" value="6"/>
</dbReference>
<feature type="domain" description="Carrier" evidence="7">
    <location>
        <begin position="1109"/>
        <end position="1183"/>
    </location>
</feature>
<dbReference type="CDD" id="cd05930">
    <property type="entry name" value="A_NRPS"/>
    <property type="match status" value="3"/>
</dbReference>
<dbReference type="Gene3D" id="3.40.50.980">
    <property type="match status" value="10"/>
</dbReference>
<dbReference type="InterPro" id="IPR045851">
    <property type="entry name" value="AMP-bd_C_sf"/>
</dbReference>
<keyword evidence="3" id="KW-0597">Phosphoprotein</keyword>
<dbReference type="EMBL" id="BAAAZR010000008">
    <property type="protein sequence ID" value="GAA3814321.1"/>
    <property type="molecule type" value="Genomic_DNA"/>
</dbReference>
<dbReference type="NCBIfam" id="NF003417">
    <property type="entry name" value="PRK04813.1"/>
    <property type="match status" value="10"/>
</dbReference>
<evidence type="ECO:0000256" key="1">
    <source>
        <dbReference type="ARBA" id="ARBA00001957"/>
    </source>
</evidence>
<name>A0ABP7IBJ7_9ACTN</name>
<feature type="region of interest" description="Disordered" evidence="6">
    <location>
        <begin position="3729"/>
        <end position="3748"/>
    </location>
</feature>
<evidence type="ECO:0000259" key="7">
    <source>
        <dbReference type="PROSITE" id="PS50075"/>
    </source>
</evidence>
<evidence type="ECO:0000313" key="9">
    <source>
        <dbReference type="Proteomes" id="UP001500888"/>
    </source>
</evidence>
<dbReference type="Gene3D" id="3.40.50.150">
    <property type="entry name" value="Vaccinia Virus protein VP39"/>
    <property type="match status" value="2"/>
</dbReference>
<dbReference type="InterPro" id="IPR010071">
    <property type="entry name" value="AA_adenyl_dom"/>
</dbReference>
<dbReference type="Pfam" id="PF08242">
    <property type="entry name" value="Methyltransf_12"/>
    <property type="match status" value="1"/>
</dbReference>
<dbReference type="PROSITE" id="PS50075">
    <property type="entry name" value="CARRIER"/>
    <property type="match status" value="6"/>
</dbReference>
<dbReference type="Gene3D" id="3.40.50.1820">
    <property type="entry name" value="alpha/beta hydrolase"/>
    <property type="match status" value="2"/>
</dbReference>
<feature type="region of interest" description="Disordered" evidence="6">
    <location>
        <begin position="3950"/>
        <end position="3969"/>
    </location>
</feature>
<dbReference type="Pfam" id="PF08241">
    <property type="entry name" value="Methyltransf_11"/>
    <property type="match status" value="1"/>
</dbReference>
<evidence type="ECO:0000256" key="4">
    <source>
        <dbReference type="ARBA" id="ARBA00022737"/>
    </source>
</evidence>
<evidence type="ECO:0000313" key="8">
    <source>
        <dbReference type="EMBL" id="GAA3814321.1"/>
    </source>
</evidence>
<dbReference type="Pfam" id="PF00668">
    <property type="entry name" value="Condensation"/>
    <property type="match status" value="6"/>
</dbReference>
<dbReference type="PROSITE" id="PS00455">
    <property type="entry name" value="AMP_BINDING"/>
    <property type="match status" value="6"/>
</dbReference>
<keyword evidence="2" id="KW-0596">Phosphopantetheine</keyword>
<feature type="region of interest" description="Disordered" evidence="6">
    <location>
        <begin position="3481"/>
        <end position="3505"/>
    </location>
</feature>
<dbReference type="CDD" id="cd19543">
    <property type="entry name" value="DCL_NRPS"/>
    <property type="match status" value="3"/>
</dbReference>
<dbReference type="InterPro" id="IPR013217">
    <property type="entry name" value="Methyltransf_12"/>
</dbReference>
<dbReference type="SMART" id="SM00823">
    <property type="entry name" value="PKS_PP"/>
    <property type="match status" value="6"/>
</dbReference>
<dbReference type="SUPFAM" id="SSF52777">
    <property type="entry name" value="CoA-dependent acyltransferases"/>
    <property type="match status" value="13"/>
</dbReference>
<dbReference type="Pfam" id="PF00501">
    <property type="entry name" value="AMP-binding"/>
    <property type="match status" value="6"/>
</dbReference>
<dbReference type="Proteomes" id="UP001500888">
    <property type="component" value="Unassembled WGS sequence"/>
</dbReference>
<accession>A0ABP7IBJ7</accession>
<keyword evidence="4" id="KW-0677">Repeat</keyword>
<dbReference type="InterPro" id="IPR036736">
    <property type="entry name" value="ACP-like_sf"/>
</dbReference>
<dbReference type="CDD" id="cd19540">
    <property type="entry name" value="LCL_NRPS-like"/>
    <property type="match status" value="2"/>
</dbReference>
<dbReference type="InterPro" id="IPR020806">
    <property type="entry name" value="PKS_PP-bd"/>
</dbReference>
<feature type="region of interest" description="Disordered" evidence="6">
    <location>
        <begin position="4329"/>
        <end position="4354"/>
    </location>
</feature>
<protein>
    <recommendedName>
        <fullName evidence="7">Carrier domain-containing protein</fullName>
    </recommendedName>
</protein>
<dbReference type="PANTHER" id="PTHR45527:SF1">
    <property type="entry name" value="FATTY ACID SYNTHASE"/>
    <property type="match status" value="1"/>
</dbReference>
<gene>
    <name evidence="8" type="ORF">GCM10022226_39030</name>
</gene>
<dbReference type="InterPro" id="IPR023213">
    <property type="entry name" value="CAT-like_dom_sf"/>
</dbReference>
<dbReference type="InterPro" id="IPR001242">
    <property type="entry name" value="Condensation_dom"/>
</dbReference>
<dbReference type="Pfam" id="PF13193">
    <property type="entry name" value="AMP-binding_C"/>
    <property type="match status" value="5"/>
</dbReference>
<dbReference type="SUPFAM" id="SSF56801">
    <property type="entry name" value="Acetyl-CoA synthetase-like"/>
    <property type="match status" value="6"/>
</dbReference>
<evidence type="ECO:0000256" key="5">
    <source>
        <dbReference type="ARBA" id="ARBA00023194"/>
    </source>
</evidence>
<dbReference type="Pfam" id="PF00550">
    <property type="entry name" value="PP-binding"/>
    <property type="match status" value="6"/>
</dbReference>
<dbReference type="InterPro" id="IPR010060">
    <property type="entry name" value="NRPS_synth"/>
</dbReference>
<dbReference type="Gene3D" id="3.30.300.30">
    <property type="match status" value="8"/>
</dbReference>
<dbReference type="RefSeq" id="WP_344941670.1">
    <property type="nucleotide sequence ID" value="NZ_BAAAZR010000008.1"/>
</dbReference>
<dbReference type="InterPro" id="IPR006162">
    <property type="entry name" value="Ppantetheine_attach_site"/>
</dbReference>
<evidence type="ECO:0000256" key="3">
    <source>
        <dbReference type="ARBA" id="ARBA00022553"/>
    </source>
</evidence>
<evidence type="ECO:0000256" key="6">
    <source>
        <dbReference type="SAM" id="MobiDB-lite"/>
    </source>
</evidence>
<proteinExistence type="predicted"/>
<dbReference type="NCBIfam" id="NF004282">
    <property type="entry name" value="PRK05691.1"/>
    <property type="match status" value="14"/>
</dbReference>
<reference evidence="9" key="1">
    <citation type="journal article" date="2019" name="Int. J. Syst. Evol. Microbiol.">
        <title>The Global Catalogue of Microorganisms (GCM) 10K type strain sequencing project: providing services to taxonomists for standard genome sequencing and annotation.</title>
        <authorList>
            <consortium name="The Broad Institute Genomics Platform"/>
            <consortium name="The Broad Institute Genome Sequencing Center for Infectious Disease"/>
            <person name="Wu L."/>
            <person name="Ma J."/>
        </authorList>
    </citation>
    <scope>NUCLEOTIDE SEQUENCE [LARGE SCALE GENOMIC DNA]</scope>
    <source>
        <strain evidence="9">JCM 16908</strain>
    </source>
</reference>
<dbReference type="Gene3D" id="2.30.38.10">
    <property type="entry name" value="Luciferase, Domain 3"/>
    <property type="match status" value="5"/>
</dbReference>
<feature type="region of interest" description="Disordered" evidence="6">
    <location>
        <begin position="4739"/>
        <end position="4758"/>
    </location>
</feature>